<evidence type="ECO:0000256" key="2">
    <source>
        <dbReference type="ARBA" id="ARBA00008711"/>
    </source>
</evidence>
<dbReference type="InterPro" id="IPR001497">
    <property type="entry name" value="MethylDNA_cys_MeTrfase_AS"/>
</dbReference>
<evidence type="ECO:0000256" key="4">
    <source>
        <dbReference type="ARBA" id="ARBA00022603"/>
    </source>
</evidence>
<evidence type="ECO:0000256" key="3">
    <source>
        <dbReference type="ARBA" id="ARBA00022490"/>
    </source>
</evidence>
<comment type="catalytic activity">
    <reaction evidence="8 9">
        <text>a 6-O-methyl-2'-deoxyguanosine in DNA + L-cysteinyl-[protein] = S-methyl-L-cysteinyl-[protein] + a 2'-deoxyguanosine in DNA</text>
        <dbReference type="Rhea" id="RHEA:24000"/>
        <dbReference type="Rhea" id="RHEA-COMP:10131"/>
        <dbReference type="Rhea" id="RHEA-COMP:10132"/>
        <dbReference type="Rhea" id="RHEA-COMP:11367"/>
        <dbReference type="Rhea" id="RHEA-COMP:11368"/>
        <dbReference type="ChEBI" id="CHEBI:29950"/>
        <dbReference type="ChEBI" id="CHEBI:82612"/>
        <dbReference type="ChEBI" id="CHEBI:85445"/>
        <dbReference type="ChEBI" id="CHEBI:85448"/>
        <dbReference type="EC" id="2.1.1.63"/>
    </reaction>
</comment>
<evidence type="ECO:0000256" key="7">
    <source>
        <dbReference type="ARBA" id="ARBA00023204"/>
    </source>
</evidence>
<feature type="domain" description="Methylated-DNA-[protein]-cysteine S-methyltransferase DNA binding" evidence="10">
    <location>
        <begin position="72"/>
        <end position="151"/>
    </location>
</feature>
<evidence type="ECO:0000259" key="11">
    <source>
        <dbReference type="Pfam" id="PF02870"/>
    </source>
</evidence>
<dbReference type="AlphaFoldDB" id="A0A934I0N9"/>
<keyword evidence="3 9" id="KW-0963">Cytoplasm</keyword>
<proteinExistence type="inferred from homology"/>
<feature type="domain" description="Methylguanine DNA methyltransferase ribonuclease-like" evidence="11">
    <location>
        <begin position="4"/>
        <end position="68"/>
    </location>
</feature>
<evidence type="ECO:0000256" key="9">
    <source>
        <dbReference type="HAMAP-Rule" id="MF_00772"/>
    </source>
</evidence>
<dbReference type="Gene3D" id="1.10.10.10">
    <property type="entry name" value="Winged helix-like DNA-binding domain superfamily/Winged helix DNA-binding domain"/>
    <property type="match status" value="1"/>
</dbReference>
<dbReference type="GO" id="GO:0006307">
    <property type="term" value="P:DNA alkylation repair"/>
    <property type="evidence" value="ECO:0007669"/>
    <property type="project" value="UniProtKB-UniRule"/>
</dbReference>
<comment type="catalytic activity">
    <reaction evidence="1 9">
        <text>a 4-O-methyl-thymidine in DNA + L-cysteinyl-[protein] = a thymidine in DNA + S-methyl-L-cysteinyl-[protein]</text>
        <dbReference type="Rhea" id="RHEA:53428"/>
        <dbReference type="Rhea" id="RHEA-COMP:10131"/>
        <dbReference type="Rhea" id="RHEA-COMP:10132"/>
        <dbReference type="Rhea" id="RHEA-COMP:13555"/>
        <dbReference type="Rhea" id="RHEA-COMP:13556"/>
        <dbReference type="ChEBI" id="CHEBI:29950"/>
        <dbReference type="ChEBI" id="CHEBI:82612"/>
        <dbReference type="ChEBI" id="CHEBI:137386"/>
        <dbReference type="ChEBI" id="CHEBI:137387"/>
        <dbReference type="EC" id="2.1.1.63"/>
    </reaction>
</comment>
<dbReference type="GO" id="GO:0005737">
    <property type="term" value="C:cytoplasm"/>
    <property type="evidence" value="ECO:0007669"/>
    <property type="project" value="UniProtKB-SubCell"/>
</dbReference>
<dbReference type="SUPFAM" id="SSF53155">
    <property type="entry name" value="Methylated DNA-protein cysteine methyltransferase domain"/>
    <property type="match status" value="1"/>
</dbReference>
<dbReference type="RefSeq" id="WP_211142378.1">
    <property type="nucleotide sequence ID" value="NZ_JAEEGB010000009.1"/>
</dbReference>
<keyword evidence="13" id="KW-1185">Reference proteome</keyword>
<dbReference type="InterPro" id="IPR036388">
    <property type="entry name" value="WH-like_DNA-bd_sf"/>
</dbReference>
<comment type="miscellaneous">
    <text evidence="9">This enzyme catalyzes only one turnover and therefore is not strictly catalytic. According to one definition, an enzyme is a biocatalyst that acts repeatedly and over many reaction cycles.</text>
</comment>
<keyword evidence="5 9" id="KW-0808">Transferase</keyword>
<dbReference type="PANTHER" id="PTHR10815:SF13">
    <property type="entry name" value="METHYLATED-DNA--PROTEIN-CYSTEINE METHYLTRANSFERASE"/>
    <property type="match status" value="1"/>
</dbReference>
<keyword evidence="7 9" id="KW-0234">DNA repair</keyword>
<reference evidence="12" key="1">
    <citation type="submission" date="2020-12" db="EMBL/GenBank/DDBJ databases">
        <title>Clostridium thailandense sp. nov., a novel acetogenic bacterium isolated from peat land soil in Thailand.</title>
        <authorList>
            <person name="Chaikitkaew S."/>
            <person name="Birkeland N.K."/>
        </authorList>
    </citation>
    <scope>NUCLEOTIDE SEQUENCE</scope>
    <source>
        <strain evidence="12">DSM 17425</strain>
    </source>
</reference>
<dbReference type="InterPro" id="IPR036217">
    <property type="entry name" value="MethylDNA_cys_MeTrfase_DNAb"/>
</dbReference>
<evidence type="ECO:0000256" key="6">
    <source>
        <dbReference type="ARBA" id="ARBA00022763"/>
    </source>
</evidence>
<dbReference type="SUPFAM" id="SSF46767">
    <property type="entry name" value="Methylated DNA-protein cysteine methyltransferase, C-terminal domain"/>
    <property type="match status" value="1"/>
</dbReference>
<gene>
    <name evidence="12" type="ORF">I6U51_09260</name>
</gene>
<comment type="caution">
    <text evidence="12">The sequence shown here is derived from an EMBL/GenBank/DDBJ whole genome shotgun (WGS) entry which is preliminary data.</text>
</comment>
<dbReference type="InterPro" id="IPR008332">
    <property type="entry name" value="MethylG_MeTrfase_N"/>
</dbReference>
<evidence type="ECO:0000259" key="10">
    <source>
        <dbReference type="Pfam" id="PF01035"/>
    </source>
</evidence>
<evidence type="ECO:0000256" key="8">
    <source>
        <dbReference type="ARBA" id="ARBA00049348"/>
    </source>
</evidence>
<dbReference type="PROSITE" id="PS00374">
    <property type="entry name" value="MGMT"/>
    <property type="match status" value="1"/>
</dbReference>
<organism evidence="12 13">
    <name type="scientific">Clostridium aciditolerans</name>
    <dbReference type="NCBI Taxonomy" id="339861"/>
    <lineage>
        <taxon>Bacteria</taxon>
        <taxon>Bacillati</taxon>
        <taxon>Bacillota</taxon>
        <taxon>Clostridia</taxon>
        <taxon>Eubacteriales</taxon>
        <taxon>Clostridiaceae</taxon>
        <taxon>Clostridium</taxon>
    </lineage>
</organism>
<dbReference type="HAMAP" id="MF_00772">
    <property type="entry name" value="OGT"/>
    <property type="match status" value="1"/>
</dbReference>
<comment type="subcellular location">
    <subcellularLocation>
        <location evidence="9">Cytoplasm</location>
    </subcellularLocation>
</comment>
<dbReference type="Proteomes" id="UP000622687">
    <property type="component" value="Unassembled WGS sequence"/>
</dbReference>
<comment type="function">
    <text evidence="9">Involved in the cellular defense against the biological effects of O6-methylguanine (O6-MeG) and O4-methylthymine (O4-MeT) in DNA. Repairs the methylated nucleobase in DNA by stoichiometrically transferring the methyl group to a cysteine residue in the enzyme. This is a suicide reaction: the enzyme is irreversibly inactivated.</text>
</comment>
<feature type="active site" description="Nucleophile; methyl group acceptor" evidence="9">
    <location>
        <position position="123"/>
    </location>
</feature>
<dbReference type="PANTHER" id="PTHR10815">
    <property type="entry name" value="METHYLATED-DNA--PROTEIN-CYSTEINE METHYLTRANSFERASE"/>
    <property type="match status" value="1"/>
</dbReference>
<protein>
    <recommendedName>
        <fullName evidence="9">Methylated-DNA--protein-cysteine methyltransferase</fullName>
        <ecNumber evidence="9">2.1.1.63</ecNumber>
    </recommendedName>
    <alternativeName>
        <fullName evidence="9">6-O-methylguanine-DNA methyltransferase</fullName>
        <shortName evidence="9">MGMT</shortName>
    </alternativeName>
    <alternativeName>
        <fullName evidence="9">O-6-methylguanine-DNA-alkyltransferase</fullName>
    </alternativeName>
</protein>
<dbReference type="InterPro" id="IPR036631">
    <property type="entry name" value="MGMT_N_sf"/>
</dbReference>
<dbReference type="Pfam" id="PF02870">
    <property type="entry name" value="Methyltransf_1N"/>
    <property type="match status" value="1"/>
</dbReference>
<sequence length="157" mass="17829">MDKIYTSYYKSPIGTIELKGNNDGVISLYFIEEDVTSFETPNCLVECVNQLDEYFKGVRKNFSLKLNISGTEFRKKVWNKLQDIPYGETCSYLDIAKAIENEKAVRAVGGANHNNKISIIIPCHRVIGSSGNLTGYGGGLWRKDWLLKHEKKFKDVK</sequence>
<evidence type="ECO:0000313" key="13">
    <source>
        <dbReference type="Proteomes" id="UP000622687"/>
    </source>
</evidence>
<comment type="similarity">
    <text evidence="2 9">Belongs to the MGMT family.</text>
</comment>
<dbReference type="FunFam" id="1.10.10.10:FF:000214">
    <property type="entry name" value="Methylated-DNA--protein-cysteine methyltransferase"/>
    <property type="match status" value="1"/>
</dbReference>
<dbReference type="GO" id="GO:0003908">
    <property type="term" value="F:methylated-DNA-[protein]-cysteine S-methyltransferase activity"/>
    <property type="evidence" value="ECO:0007669"/>
    <property type="project" value="UniProtKB-UniRule"/>
</dbReference>
<evidence type="ECO:0000256" key="1">
    <source>
        <dbReference type="ARBA" id="ARBA00001286"/>
    </source>
</evidence>
<dbReference type="EC" id="2.1.1.63" evidence="9"/>
<dbReference type="Gene3D" id="3.30.160.70">
    <property type="entry name" value="Methylated DNA-protein cysteine methyltransferase domain"/>
    <property type="match status" value="1"/>
</dbReference>
<name>A0A934I0N9_9CLOT</name>
<keyword evidence="4 9" id="KW-0489">Methyltransferase</keyword>
<accession>A0A934I0N9</accession>
<keyword evidence="6 9" id="KW-0227">DNA damage</keyword>
<dbReference type="Pfam" id="PF01035">
    <property type="entry name" value="DNA_binding_1"/>
    <property type="match status" value="1"/>
</dbReference>
<evidence type="ECO:0000256" key="5">
    <source>
        <dbReference type="ARBA" id="ARBA00022679"/>
    </source>
</evidence>
<dbReference type="InterPro" id="IPR014048">
    <property type="entry name" value="MethylDNA_cys_MeTrfase_DNA-bd"/>
</dbReference>
<dbReference type="CDD" id="cd06445">
    <property type="entry name" value="ATase"/>
    <property type="match status" value="1"/>
</dbReference>
<dbReference type="NCBIfam" id="TIGR00589">
    <property type="entry name" value="ogt"/>
    <property type="match status" value="1"/>
</dbReference>
<evidence type="ECO:0000313" key="12">
    <source>
        <dbReference type="EMBL" id="MBI6872891.1"/>
    </source>
</evidence>
<dbReference type="EMBL" id="JAEEGB010000009">
    <property type="protein sequence ID" value="MBI6872891.1"/>
    <property type="molecule type" value="Genomic_DNA"/>
</dbReference>
<dbReference type="InterPro" id="IPR023546">
    <property type="entry name" value="MGMT"/>
</dbReference>
<dbReference type="GO" id="GO:0032259">
    <property type="term" value="P:methylation"/>
    <property type="evidence" value="ECO:0007669"/>
    <property type="project" value="UniProtKB-KW"/>
</dbReference>